<feature type="region of interest" description="Disordered" evidence="1">
    <location>
        <begin position="133"/>
        <end position="165"/>
    </location>
</feature>
<proteinExistence type="predicted"/>
<organism evidence="2 3">
    <name type="scientific">Porites evermanni</name>
    <dbReference type="NCBI Taxonomy" id="104178"/>
    <lineage>
        <taxon>Eukaryota</taxon>
        <taxon>Metazoa</taxon>
        <taxon>Cnidaria</taxon>
        <taxon>Anthozoa</taxon>
        <taxon>Hexacorallia</taxon>
        <taxon>Scleractinia</taxon>
        <taxon>Fungiina</taxon>
        <taxon>Poritidae</taxon>
        <taxon>Porites</taxon>
    </lineage>
</organism>
<feature type="compositionally biased region" description="Basic and acidic residues" evidence="1">
    <location>
        <begin position="133"/>
        <end position="143"/>
    </location>
</feature>
<sequence length="288" mass="32958">MESFLSLDELCISFSDHDLRTSADSRTQDQHEKDSCYVLKDSKDHRGSLCVRDDFHKQRKGKMKEFHLEADNVVAKNDSRNTYACKLPDIKPTNKSMQMIHVMAGKMGRSRKFYSINADDFTVGAKPGTFSDLRSEEREELNASRRRRNHLPLGESKNYSGGQNWKCNPANDAKSLMANWTRGKEPYSGSAQSGFLAASQRKIFSPRQSVKSEFAETLQMDLPQKVTKFLEMEISLIKGREKTNAMQKRKGSVFSTYRASDTPEGVDLKLIKTRKSWDSAYLDRMERL</sequence>
<evidence type="ECO:0000313" key="2">
    <source>
        <dbReference type="EMBL" id="CAH3165531.1"/>
    </source>
</evidence>
<evidence type="ECO:0000313" key="3">
    <source>
        <dbReference type="Proteomes" id="UP001159427"/>
    </source>
</evidence>
<accession>A0ABN8QK30</accession>
<name>A0ABN8QK30_9CNID</name>
<reference evidence="2 3" key="1">
    <citation type="submission" date="2022-05" db="EMBL/GenBank/DDBJ databases">
        <authorList>
            <consortium name="Genoscope - CEA"/>
            <person name="William W."/>
        </authorList>
    </citation>
    <scope>NUCLEOTIDE SEQUENCE [LARGE SCALE GENOMIC DNA]</scope>
</reference>
<gene>
    <name evidence="2" type="ORF">PEVE_00005372</name>
</gene>
<dbReference type="Proteomes" id="UP001159427">
    <property type="component" value="Unassembled WGS sequence"/>
</dbReference>
<evidence type="ECO:0000256" key="1">
    <source>
        <dbReference type="SAM" id="MobiDB-lite"/>
    </source>
</evidence>
<comment type="caution">
    <text evidence="2">The sequence shown here is derived from an EMBL/GenBank/DDBJ whole genome shotgun (WGS) entry which is preliminary data.</text>
</comment>
<keyword evidence="3" id="KW-1185">Reference proteome</keyword>
<dbReference type="EMBL" id="CALNXI010001340">
    <property type="protein sequence ID" value="CAH3165531.1"/>
    <property type="molecule type" value="Genomic_DNA"/>
</dbReference>
<protein>
    <submittedName>
        <fullName evidence="2">Uncharacterized protein</fullName>
    </submittedName>
</protein>